<dbReference type="SMART" id="SM00360">
    <property type="entry name" value="RRM"/>
    <property type="match status" value="1"/>
</dbReference>
<proteinExistence type="predicted"/>
<dbReference type="STRING" id="10195.A0A3M7SVT6"/>
<dbReference type="PANTHER" id="PTHR23189">
    <property type="entry name" value="RNA RECOGNITION MOTIF-CONTAINING"/>
    <property type="match status" value="1"/>
</dbReference>
<evidence type="ECO:0000313" key="4">
    <source>
        <dbReference type="EMBL" id="RNA39809.1"/>
    </source>
</evidence>
<gene>
    <name evidence="4" type="ORF">BpHYR1_014250</name>
</gene>
<evidence type="ECO:0000259" key="3">
    <source>
        <dbReference type="PROSITE" id="PS50102"/>
    </source>
</evidence>
<organism evidence="4 5">
    <name type="scientific">Brachionus plicatilis</name>
    <name type="common">Marine rotifer</name>
    <name type="synonym">Brachionus muelleri</name>
    <dbReference type="NCBI Taxonomy" id="10195"/>
    <lineage>
        <taxon>Eukaryota</taxon>
        <taxon>Metazoa</taxon>
        <taxon>Spiralia</taxon>
        <taxon>Gnathifera</taxon>
        <taxon>Rotifera</taxon>
        <taxon>Eurotatoria</taxon>
        <taxon>Monogononta</taxon>
        <taxon>Pseudotrocha</taxon>
        <taxon>Ploima</taxon>
        <taxon>Brachionidae</taxon>
        <taxon>Brachionus</taxon>
    </lineage>
</organism>
<keyword evidence="5" id="KW-1185">Reference proteome</keyword>
<dbReference type="OrthoDB" id="752362at2759"/>
<evidence type="ECO:0000256" key="2">
    <source>
        <dbReference type="PROSITE-ProRule" id="PRU00176"/>
    </source>
</evidence>
<dbReference type="PROSITE" id="PS50102">
    <property type="entry name" value="RRM"/>
    <property type="match status" value="1"/>
</dbReference>
<accession>A0A3M7SVT6</accession>
<sequence length="216" mass="24859">MSENSNFYSLFGPCEPKNQLVIQTSSDSINQPLSNSTNLIQRPTKRQSCYNTKLFVGNLPLNTTLVEMYHLFSKYGRVNMNLSIVKEDNYAFIHYYDDKEAERACAALNNSLFKNRYIRVQFSTSMGHVNKARSLNTIKTKITQSTTISDFCSTQTSLSSSPSTDFHQNPRAVFQSLSYHDLSTEPFRSNLLSYQTEKYFMLQNYLKQVQMYSSSD</sequence>
<keyword evidence="1 2" id="KW-0694">RNA-binding</keyword>
<name>A0A3M7SVT6_BRAPC</name>
<evidence type="ECO:0000256" key="1">
    <source>
        <dbReference type="ARBA" id="ARBA00022884"/>
    </source>
</evidence>
<comment type="caution">
    <text evidence="4">The sequence shown here is derived from an EMBL/GenBank/DDBJ whole genome shotgun (WGS) entry which is preliminary data.</text>
</comment>
<dbReference type="EMBL" id="REGN01000702">
    <property type="protein sequence ID" value="RNA39809.1"/>
    <property type="molecule type" value="Genomic_DNA"/>
</dbReference>
<dbReference type="InterPro" id="IPR035979">
    <property type="entry name" value="RBD_domain_sf"/>
</dbReference>
<reference evidence="4 5" key="1">
    <citation type="journal article" date="2018" name="Sci. Rep.">
        <title>Genomic signatures of local adaptation to the degree of environmental predictability in rotifers.</title>
        <authorList>
            <person name="Franch-Gras L."/>
            <person name="Hahn C."/>
            <person name="Garcia-Roger E.M."/>
            <person name="Carmona M.J."/>
            <person name="Serra M."/>
            <person name="Gomez A."/>
        </authorList>
    </citation>
    <scope>NUCLEOTIDE SEQUENCE [LARGE SCALE GENOMIC DNA]</scope>
    <source>
        <strain evidence="4">HYR1</strain>
    </source>
</reference>
<dbReference type="Pfam" id="PF00076">
    <property type="entry name" value="RRM_1"/>
    <property type="match status" value="1"/>
</dbReference>
<dbReference type="AlphaFoldDB" id="A0A3M7SVT6"/>
<dbReference type="CDD" id="cd00590">
    <property type="entry name" value="RRM_SF"/>
    <property type="match status" value="1"/>
</dbReference>
<dbReference type="Proteomes" id="UP000276133">
    <property type="component" value="Unassembled WGS sequence"/>
</dbReference>
<feature type="domain" description="RRM" evidence="3">
    <location>
        <begin position="52"/>
        <end position="125"/>
    </location>
</feature>
<evidence type="ECO:0000313" key="5">
    <source>
        <dbReference type="Proteomes" id="UP000276133"/>
    </source>
</evidence>
<dbReference type="SUPFAM" id="SSF54928">
    <property type="entry name" value="RNA-binding domain, RBD"/>
    <property type="match status" value="1"/>
</dbReference>
<dbReference type="InterPro" id="IPR000504">
    <property type="entry name" value="RRM_dom"/>
</dbReference>
<dbReference type="Gene3D" id="3.30.70.330">
    <property type="match status" value="1"/>
</dbReference>
<dbReference type="GO" id="GO:0003723">
    <property type="term" value="F:RNA binding"/>
    <property type="evidence" value="ECO:0007669"/>
    <property type="project" value="UniProtKB-UniRule"/>
</dbReference>
<protein>
    <submittedName>
        <fullName evidence="4">Non-POU domain-containing octamer-binding</fullName>
    </submittedName>
</protein>
<dbReference type="InterPro" id="IPR012677">
    <property type="entry name" value="Nucleotide-bd_a/b_plait_sf"/>
</dbReference>